<comment type="caution">
    <text evidence="2">The sequence shown here is derived from an EMBL/GenBank/DDBJ whole genome shotgun (WGS) entry which is preliminary data.</text>
</comment>
<name>A0ABQ7Z691_BRANA</name>
<dbReference type="EMBL" id="JAGKQM010000016">
    <property type="protein sequence ID" value="KAH0875729.1"/>
    <property type="molecule type" value="Genomic_DNA"/>
</dbReference>
<keyword evidence="3" id="KW-1185">Reference proteome</keyword>
<dbReference type="PANTHER" id="PTHR33107">
    <property type="entry name" value="KUNITZ TRYPSIN INHIBITOR 2"/>
    <property type="match status" value="1"/>
</dbReference>
<evidence type="ECO:0000313" key="2">
    <source>
        <dbReference type="EMBL" id="KAH0875729.1"/>
    </source>
</evidence>
<dbReference type="InterPro" id="IPR002160">
    <property type="entry name" value="Prot_inh_Kunz-lg"/>
</dbReference>
<dbReference type="SMART" id="SM00452">
    <property type="entry name" value="STI"/>
    <property type="match status" value="3"/>
</dbReference>
<sequence length="586" mass="63996">MAIMTSLASFLLILLLAAAVCTHGEESVRDSNGNEVRLKEQYYIQPISNGINGGSLAPLAGINPFCEPRGISETFTGEPGVPVSIAYPPGFITPLEVVKTNFSITIEFKSNDCKELSKFWEVYEARYIIEPPILIGGRPEEPNSRFKIEKVGEEDGTNIYKLTTSAGNVGSIPLLGTTPQQVLVLTNDVAKTIFVKFIKVKDATSRVEKLAVCTHGEESVRDSNGNEVRLKEQYYIQPISNGINGGSLAPLAGINPFCEPRGISETFMGEPGVPVSIAYPPGFITPLEVVKTNFSITIEFKSNDCKELSKFWEVYEARYIIEPPILIGGRPEEPNSRFKIEKVGEEDGTNIYKLTTSAGNVGSIPLLGTTPQQVLVLTNDVAKTIFVKFIKVKDATSRVEKLAVCTHGEESIQPISNGINGGSLAPLAGINPFCEPRGISETFTGEPGVPVSIAYPPGFITPLEVVKTNFSITIEFKSNDCKELSKFWEVYEARYIIEPPILIGGRPEEPNSRFKIEKVGEEDGTNIYKLTTSAGNVGSIPLLGTTPQQVLVLTNDVAKTIFVKFIKVKDATSRVEKLGLRMIPFY</sequence>
<dbReference type="SUPFAM" id="SSF50386">
    <property type="entry name" value="STI-like"/>
    <property type="match status" value="3"/>
</dbReference>
<dbReference type="PANTHER" id="PTHR33107:SF89">
    <property type="entry name" value="KUNITZ TRYPSIN INHIBITOR 2"/>
    <property type="match status" value="1"/>
</dbReference>
<organism evidence="2 3">
    <name type="scientific">Brassica napus</name>
    <name type="common">Rape</name>
    <dbReference type="NCBI Taxonomy" id="3708"/>
    <lineage>
        <taxon>Eukaryota</taxon>
        <taxon>Viridiplantae</taxon>
        <taxon>Streptophyta</taxon>
        <taxon>Embryophyta</taxon>
        <taxon>Tracheophyta</taxon>
        <taxon>Spermatophyta</taxon>
        <taxon>Magnoliopsida</taxon>
        <taxon>eudicotyledons</taxon>
        <taxon>Gunneridae</taxon>
        <taxon>Pentapetalae</taxon>
        <taxon>rosids</taxon>
        <taxon>malvids</taxon>
        <taxon>Brassicales</taxon>
        <taxon>Brassicaceae</taxon>
        <taxon>Brassiceae</taxon>
        <taxon>Brassica</taxon>
    </lineage>
</organism>
<proteinExistence type="predicted"/>
<protein>
    <submittedName>
        <fullName evidence="2">Uncharacterized protein</fullName>
    </submittedName>
</protein>
<accession>A0ABQ7Z691</accession>
<dbReference type="InterPro" id="IPR011065">
    <property type="entry name" value="Kunitz_inhibitor_STI-like_sf"/>
</dbReference>
<evidence type="ECO:0000256" key="1">
    <source>
        <dbReference type="SAM" id="SignalP"/>
    </source>
</evidence>
<dbReference type="Pfam" id="PF00197">
    <property type="entry name" value="Kunitz_legume"/>
    <property type="match status" value="2"/>
</dbReference>
<keyword evidence="1" id="KW-0732">Signal</keyword>
<reference evidence="2 3" key="1">
    <citation type="submission" date="2021-05" db="EMBL/GenBank/DDBJ databases">
        <title>Genome Assembly of Synthetic Allotetraploid Brassica napus Reveals Homoeologous Exchanges between Subgenomes.</title>
        <authorList>
            <person name="Davis J.T."/>
        </authorList>
    </citation>
    <scope>NUCLEOTIDE SEQUENCE [LARGE SCALE GENOMIC DNA]</scope>
    <source>
        <strain evidence="3">cv. Da-Ae</strain>
        <tissue evidence="2">Seedling</tissue>
    </source>
</reference>
<gene>
    <name evidence="2" type="ORF">HID58_073091</name>
</gene>
<dbReference type="Proteomes" id="UP000824890">
    <property type="component" value="Unassembled WGS sequence"/>
</dbReference>
<dbReference type="Gene3D" id="2.80.10.50">
    <property type="match status" value="3"/>
</dbReference>
<evidence type="ECO:0000313" key="3">
    <source>
        <dbReference type="Proteomes" id="UP000824890"/>
    </source>
</evidence>
<feature type="chain" id="PRO_5045199401" evidence="1">
    <location>
        <begin position="25"/>
        <end position="586"/>
    </location>
</feature>
<feature type="signal peptide" evidence="1">
    <location>
        <begin position="1"/>
        <end position="24"/>
    </location>
</feature>
<dbReference type="PROSITE" id="PS00283">
    <property type="entry name" value="SOYBEAN_KUNITZ"/>
    <property type="match status" value="2"/>
</dbReference>